<name>A0A199XQD1_9FLAO</name>
<feature type="signal peptide" evidence="1">
    <location>
        <begin position="1"/>
        <end position="18"/>
    </location>
</feature>
<dbReference type="Proteomes" id="UP000093807">
    <property type="component" value="Unassembled WGS sequence"/>
</dbReference>
<comment type="caution">
    <text evidence="2">The sequence shown here is derived from an EMBL/GenBank/DDBJ whole genome shotgun (WGS) entry which is preliminary data.</text>
</comment>
<sequence>MKKFLITLALVFSGMIYAQDAKPVLEPFGKKVKATYFYDNGQVQQEGFFENGKLEGYWVSYNEDGTKKASGFYKEGVKVGKWFFWKDVNLSEVDYSNNAIAAVKTWKQEAIAVKN</sequence>
<dbReference type="Gene3D" id="2.20.110.10">
    <property type="entry name" value="Histone H3 K4-specific methyltransferase SET7/9 N-terminal domain"/>
    <property type="match status" value="1"/>
</dbReference>
<dbReference type="RefSeq" id="WP_064715356.1">
    <property type="nucleotide sequence ID" value="NZ_JMTM01000046.1"/>
</dbReference>
<evidence type="ECO:0000256" key="1">
    <source>
        <dbReference type="SAM" id="SignalP"/>
    </source>
</evidence>
<evidence type="ECO:0000313" key="3">
    <source>
        <dbReference type="Proteomes" id="UP000093807"/>
    </source>
</evidence>
<dbReference type="EMBL" id="JMTM01000046">
    <property type="protein sequence ID" value="OAZ03850.1"/>
    <property type="molecule type" value="Genomic_DNA"/>
</dbReference>
<dbReference type="OrthoDB" id="1467310at2"/>
<accession>A0A199XQD1</accession>
<keyword evidence="1" id="KW-0732">Signal</keyword>
<proteinExistence type="predicted"/>
<gene>
    <name evidence="2" type="ORF">FLB_15380</name>
</gene>
<organism evidence="2 3">
    <name type="scientific">Flavobacterium succinicans</name>
    <dbReference type="NCBI Taxonomy" id="29536"/>
    <lineage>
        <taxon>Bacteria</taxon>
        <taxon>Pseudomonadati</taxon>
        <taxon>Bacteroidota</taxon>
        <taxon>Flavobacteriia</taxon>
        <taxon>Flavobacteriales</taxon>
        <taxon>Flavobacteriaceae</taxon>
        <taxon>Flavobacterium</taxon>
    </lineage>
</organism>
<dbReference type="PATRIC" id="fig|29536.5.peg.1614"/>
<dbReference type="AlphaFoldDB" id="A0A199XQD1"/>
<dbReference type="SUPFAM" id="SSF82185">
    <property type="entry name" value="Histone H3 K4-specific methyltransferase SET7/9 N-terminal domain"/>
    <property type="match status" value="1"/>
</dbReference>
<keyword evidence="3" id="KW-1185">Reference proteome</keyword>
<protein>
    <recommendedName>
        <fullName evidence="4">MORN repeat variant</fullName>
    </recommendedName>
</protein>
<evidence type="ECO:0000313" key="2">
    <source>
        <dbReference type="EMBL" id="OAZ03850.1"/>
    </source>
</evidence>
<feature type="chain" id="PRO_5008286798" description="MORN repeat variant" evidence="1">
    <location>
        <begin position="19"/>
        <end position="115"/>
    </location>
</feature>
<reference evidence="2 3" key="1">
    <citation type="submission" date="2016-06" db="EMBL/GenBank/DDBJ databases">
        <title>Draft genome sequence of Flavobacterium succinicans strain DD5b.</title>
        <authorList>
            <person name="Poehlein A."/>
            <person name="Daniel R."/>
            <person name="Simeonova D.D."/>
        </authorList>
    </citation>
    <scope>NUCLEOTIDE SEQUENCE [LARGE SCALE GENOMIC DNA]</scope>
    <source>
        <strain evidence="2 3">DD5b</strain>
    </source>
</reference>
<evidence type="ECO:0008006" key="4">
    <source>
        <dbReference type="Google" id="ProtNLM"/>
    </source>
</evidence>